<organism evidence="2 3">
    <name type="scientific">Leuconostoc suionicum</name>
    <dbReference type="NCBI Taxonomy" id="1511761"/>
    <lineage>
        <taxon>Bacteria</taxon>
        <taxon>Bacillati</taxon>
        <taxon>Bacillota</taxon>
        <taxon>Bacilli</taxon>
        <taxon>Lactobacillales</taxon>
        <taxon>Lactobacillaceae</taxon>
        <taxon>Leuconostoc</taxon>
    </lineage>
</organism>
<reference evidence="1 4" key="2">
    <citation type="submission" date="2018-02" db="EMBL/GenBank/DDBJ databases">
        <authorList>
            <person name="Rodrigo-Torres L."/>
            <person name="Arahal R. D."/>
            <person name="Lucena T."/>
        </authorList>
    </citation>
    <scope>NUCLEOTIDE SEQUENCE [LARGE SCALE GENOMIC DNA]</scope>
    <source>
        <strain evidence="1 4">CECT 8486</strain>
    </source>
</reference>
<dbReference type="EMBL" id="OKQR01000001">
    <property type="protein sequence ID" value="SPD91315.1"/>
    <property type="molecule type" value="Genomic_DNA"/>
</dbReference>
<reference evidence="2 3" key="1">
    <citation type="submission" date="2018-02" db="EMBL/GenBank/DDBJ databases">
        <authorList>
            <person name="Cohen D.B."/>
            <person name="Kent A.D."/>
        </authorList>
    </citation>
    <scope>NUCLEOTIDE SEQUENCE [LARGE SCALE GENOMIC DNA]</scope>
    <source>
        <strain evidence="2 3">CECT 9216</strain>
    </source>
</reference>
<dbReference type="Proteomes" id="UP000239237">
    <property type="component" value="Unassembled WGS sequence"/>
</dbReference>
<dbReference type="AlphaFoldDB" id="A0A2N9K836"/>
<keyword evidence="4" id="KW-1185">Reference proteome</keyword>
<protein>
    <submittedName>
        <fullName evidence="2">Uncharacterized protein</fullName>
    </submittedName>
</protein>
<evidence type="ECO:0000313" key="1">
    <source>
        <dbReference type="EMBL" id="SPD91315.1"/>
    </source>
</evidence>
<name>A0A2N9K836_9LACO</name>
<sequence>MKKVGKAVSQFKNEFHVIMEFIRLSMSITSVVFKEIYANEH</sequence>
<accession>A0A2N9K836</accession>
<gene>
    <name evidence="1" type="ORF">LES8486_00291</name>
    <name evidence="2" type="ORF">LES9216_00438</name>
</gene>
<dbReference type="EMBL" id="OKQU01000001">
    <property type="protein sequence ID" value="SPE06540.1"/>
    <property type="molecule type" value="Genomic_DNA"/>
</dbReference>
<proteinExistence type="predicted"/>
<evidence type="ECO:0000313" key="4">
    <source>
        <dbReference type="Proteomes" id="UP000239237"/>
    </source>
</evidence>
<evidence type="ECO:0000313" key="2">
    <source>
        <dbReference type="EMBL" id="SPE06540.1"/>
    </source>
</evidence>
<evidence type="ECO:0000313" key="3">
    <source>
        <dbReference type="Proteomes" id="UP000237923"/>
    </source>
</evidence>
<dbReference type="Proteomes" id="UP000237923">
    <property type="component" value="Unassembled WGS sequence"/>
</dbReference>